<dbReference type="InParanoid" id="B9RV66"/>
<evidence type="ECO:0000256" key="2">
    <source>
        <dbReference type="ARBA" id="ARBA00022801"/>
    </source>
</evidence>
<protein>
    <recommendedName>
        <fullName evidence="10">ATPase AAA-type core domain-containing protein</fullName>
    </recommendedName>
</protein>
<evidence type="ECO:0000256" key="1">
    <source>
        <dbReference type="ARBA" id="ARBA00001946"/>
    </source>
</evidence>
<keyword evidence="9" id="KW-1185">Reference proteome</keyword>
<dbReference type="InterPro" id="IPR025753">
    <property type="entry name" value="AAA_N_dom"/>
</dbReference>
<keyword evidence="2" id="KW-0378">Hydrolase</keyword>
<dbReference type="AlphaFoldDB" id="B9RV66"/>
<dbReference type="InterPro" id="IPR003960">
    <property type="entry name" value="ATPase_AAA_CS"/>
</dbReference>
<dbReference type="InterPro" id="IPR050747">
    <property type="entry name" value="Mitochondrial_chaperone_BCS1"/>
</dbReference>
<keyword evidence="4" id="KW-0547">Nucleotide-binding</keyword>
<evidence type="ECO:0000313" key="8">
    <source>
        <dbReference type="EMBL" id="EEF44799.1"/>
    </source>
</evidence>
<comment type="similarity">
    <text evidence="4">Belongs to the AAA ATPase family.</text>
</comment>
<evidence type="ECO:0000259" key="7">
    <source>
        <dbReference type="Pfam" id="PF25568"/>
    </source>
</evidence>
<dbReference type="PROSITE" id="PS00674">
    <property type="entry name" value="AAA"/>
    <property type="match status" value="1"/>
</dbReference>
<dbReference type="InterPro" id="IPR027417">
    <property type="entry name" value="P-loop_NTPase"/>
</dbReference>
<dbReference type="InterPro" id="IPR058017">
    <property type="entry name" value="At3g28540-like_C"/>
</dbReference>
<keyword evidence="4" id="KW-0067">ATP-binding</keyword>
<dbReference type="Pfam" id="PF25568">
    <property type="entry name" value="AAA_lid_At3g28540"/>
    <property type="match status" value="1"/>
</dbReference>
<evidence type="ECO:0000256" key="3">
    <source>
        <dbReference type="ARBA" id="ARBA00022842"/>
    </source>
</evidence>
<dbReference type="Pfam" id="PF00004">
    <property type="entry name" value="AAA"/>
    <property type="match status" value="1"/>
</dbReference>
<accession>B9RV66</accession>
<feature type="domain" description="AAA+ ATPase At3g28540-like C-terminal" evidence="7">
    <location>
        <begin position="248"/>
        <end position="301"/>
    </location>
</feature>
<gene>
    <name evidence="8" type="ORF">RCOM_0900020</name>
</gene>
<dbReference type="STRING" id="3988.B9RV66"/>
<organism evidence="8 9">
    <name type="scientific">Ricinus communis</name>
    <name type="common">Castor bean</name>
    <dbReference type="NCBI Taxonomy" id="3988"/>
    <lineage>
        <taxon>Eukaryota</taxon>
        <taxon>Viridiplantae</taxon>
        <taxon>Streptophyta</taxon>
        <taxon>Embryophyta</taxon>
        <taxon>Tracheophyta</taxon>
        <taxon>Spermatophyta</taxon>
        <taxon>Magnoliopsida</taxon>
        <taxon>eudicotyledons</taxon>
        <taxon>Gunneridae</taxon>
        <taxon>Pentapetalae</taxon>
        <taxon>rosids</taxon>
        <taxon>fabids</taxon>
        <taxon>Malpighiales</taxon>
        <taxon>Euphorbiaceae</taxon>
        <taxon>Acalyphoideae</taxon>
        <taxon>Acalypheae</taxon>
        <taxon>Ricinus</taxon>
    </lineage>
</organism>
<evidence type="ECO:0000256" key="4">
    <source>
        <dbReference type="RuleBase" id="RU003651"/>
    </source>
</evidence>
<keyword evidence="3" id="KW-0460">Magnesium</keyword>
<dbReference type="GO" id="GO:0016887">
    <property type="term" value="F:ATP hydrolysis activity"/>
    <property type="evidence" value="ECO:0007669"/>
    <property type="project" value="InterPro"/>
</dbReference>
<feature type="domain" description="ATPase AAA-type core" evidence="5">
    <location>
        <begin position="198"/>
        <end position="246"/>
    </location>
</feature>
<reference evidence="9" key="1">
    <citation type="journal article" date="2010" name="Nat. Biotechnol.">
        <title>Draft genome sequence of the oilseed species Ricinus communis.</title>
        <authorList>
            <person name="Chan A.P."/>
            <person name="Crabtree J."/>
            <person name="Zhao Q."/>
            <person name="Lorenzi H."/>
            <person name="Orvis J."/>
            <person name="Puiu D."/>
            <person name="Melake-Berhan A."/>
            <person name="Jones K.M."/>
            <person name="Redman J."/>
            <person name="Chen G."/>
            <person name="Cahoon E.B."/>
            <person name="Gedil M."/>
            <person name="Stanke M."/>
            <person name="Haas B.J."/>
            <person name="Wortman J.R."/>
            <person name="Fraser-Liggett C.M."/>
            <person name="Ravel J."/>
            <person name="Rabinowicz P.D."/>
        </authorList>
    </citation>
    <scope>NUCLEOTIDE SEQUENCE [LARGE SCALE GENOMIC DNA]</scope>
    <source>
        <strain evidence="9">cv. Hale</strain>
    </source>
</reference>
<evidence type="ECO:0008006" key="10">
    <source>
        <dbReference type="Google" id="ProtNLM"/>
    </source>
</evidence>
<comment type="cofactor">
    <cofactor evidence="1">
        <name>Mg(2+)</name>
        <dbReference type="ChEBI" id="CHEBI:18420"/>
    </cofactor>
</comment>
<dbReference type="Pfam" id="PF14363">
    <property type="entry name" value="AAA_assoc"/>
    <property type="match status" value="1"/>
</dbReference>
<dbReference type="Proteomes" id="UP000008311">
    <property type="component" value="Unassembled WGS sequence"/>
</dbReference>
<dbReference type="EMBL" id="EQ973818">
    <property type="protein sequence ID" value="EEF44799.1"/>
    <property type="molecule type" value="Genomic_DNA"/>
</dbReference>
<evidence type="ECO:0000259" key="6">
    <source>
        <dbReference type="Pfam" id="PF14363"/>
    </source>
</evidence>
<name>B9RV66_RICCO</name>
<dbReference type="Gene3D" id="3.40.50.300">
    <property type="entry name" value="P-loop containing nucleotide triphosphate hydrolases"/>
    <property type="match status" value="2"/>
</dbReference>
<dbReference type="eggNOG" id="KOG0743">
    <property type="taxonomic scope" value="Eukaryota"/>
</dbReference>
<evidence type="ECO:0000313" key="9">
    <source>
        <dbReference type="Proteomes" id="UP000008311"/>
    </source>
</evidence>
<dbReference type="Gene3D" id="6.10.280.40">
    <property type="match status" value="1"/>
</dbReference>
<dbReference type="GO" id="GO:0005524">
    <property type="term" value="F:ATP binding"/>
    <property type="evidence" value="ECO:0007669"/>
    <property type="project" value="UniProtKB-KW"/>
</dbReference>
<sequence length="307" mass="35049">MEEYLKLIPSNVSLLSAYSSITTSWGRNELYDAAQAYLSTKIVPKNHKLRVGKLEEKKNVSLSITAGGKVEDTFRGIPVIWLYVHKEKSKNSDDSPRQANNREKVSKLCRQISTYDRGSWDDVEFHHPSTFKTLALDPELKRAILDDLDRFMARKEFYKRVGKAWKRGYLLYGNWEIKLNCSYGQKWTAYITAFLSFTLSTLLNCIDGLWSSCGEARIIVFTTNHKELLDPALLRPGRMDMHIDMSYCTSQGFRVLAFNYLGIHDHELFKEIDGLMENNKVTPASLAEVLMKSGDADVALGEVLNFP</sequence>
<feature type="domain" description="AAA-type ATPase N-terminal" evidence="6">
    <location>
        <begin position="25"/>
        <end position="84"/>
    </location>
</feature>
<dbReference type="PANTHER" id="PTHR23070">
    <property type="entry name" value="BCS1 AAA-TYPE ATPASE"/>
    <property type="match status" value="1"/>
</dbReference>
<evidence type="ECO:0000259" key="5">
    <source>
        <dbReference type="Pfam" id="PF00004"/>
    </source>
</evidence>
<proteinExistence type="inferred from homology"/>
<dbReference type="InterPro" id="IPR003959">
    <property type="entry name" value="ATPase_AAA_core"/>
</dbReference>
<dbReference type="SUPFAM" id="SSF52540">
    <property type="entry name" value="P-loop containing nucleoside triphosphate hydrolases"/>
    <property type="match status" value="1"/>
</dbReference>